<dbReference type="Gene3D" id="3.40.640.10">
    <property type="entry name" value="Type I PLP-dependent aspartate aminotransferase-like (Major domain)"/>
    <property type="match status" value="1"/>
</dbReference>
<keyword evidence="3" id="KW-1185">Reference proteome</keyword>
<evidence type="ECO:0000313" key="3">
    <source>
        <dbReference type="Proteomes" id="UP001500909"/>
    </source>
</evidence>
<feature type="domain" description="Aminotransferase class V" evidence="1">
    <location>
        <begin position="15"/>
        <end position="341"/>
    </location>
</feature>
<dbReference type="SUPFAM" id="SSF53383">
    <property type="entry name" value="PLP-dependent transferases"/>
    <property type="match status" value="1"/>
</dbReference>
<evidence type="ECO:0000313" key="2">
    <source>
        <dbReference type="EMBL" id="GAA0440693.1"/>
    </source>
</evidence>
<dbReference type="Pfam" id="PF00266">
    <property type="entry name" value="Aminotran_5"/>
    <property type="match status" value="1"/>
</dbReference>
<sequence>MKRLAGAEFAPETTYLNTPGSGLLPARAIDALRDEAEAAASYGTMGRDYFGPAAAARASFARLVGTTPDRVAVGSSVAVSTAVIAASLPEGAEVLLPEDDFSSLVNPFTVRAGLRVRFAPLARLAEAVRPGTALVACSAVQALDGRLADLAAVREAARAHGARTLVDMTQGAGWLPLDAEQYDYVVCGAYKWLLCPRGTSFLVVAADAPQPPASHAGWVAGADPGEANYGPIAHLAEDARRYDEPHGHLVHVGAQHSLALLEEVGVAAVHAHDTALAERYRAGLAELGYAPLPAPGSAIVTVPALAAAHDALAEEGILTAVRAGKLRAGFHLYNTAEDVDRMLEVVKRLDLPRS</sequence>
<keyword evidence="2" id="KW-0032">Aminotransferase</keyword>
<protein>
    <submittedName>
        <fullName evidence="2">Aminotransferase class V-fold PLP-dependent enzyme</fullName>
    </submittedName>
</protein>
<dbReference type="InterPro" id="IPR000192">
    <property type="entry name" value="Aminotrans_V_dom"/>
</dbReference>
<dbReference type="PANTHER" id="PTHR43586">
    <property type="entry name" value="CYSTEINE DESULFURASE"/>
    <property type="match status" value="1"/>
</dbReference>
<dbReference type="EMBL" id="BAAABY010000001">
    <property type="protein sequence ID" value="GAA0440693.1"/>
    <property type="molecule type" value="Genomic_DNA"/>
</dbReference>
<gene>
    <name evidence="2" type="ORF">GCM10010361_00790</name>
</gene>
<dbReference type="GO" id="GO:0008483">
    <property type="term" value="F:transaminase activity"/>
    <property type="evidence" value="ECO:0007669"/>
    <property type="project" value="UniProtKB-KW"/>
</dbReference>
<organism evidence="2 3">
    <name type="scientific">Streptomyces olivaceiscleroticus</name>
    <dbReference type="NCBI Taxonomy" id="68245"/>
    <lineage>
        <taxon>Bacteria</taxon>
        <taxon>Bacillati</taxon>
        <taxon>Actinomycetota</taxon>
        <taxon>Actinomycetes</taxon>
        <taxon>Kitasatosporales</taxon>
        <taxon>Streptomycetaceae</taxon>
        <taxon>Streptomyces</taxon>
    </lineage>
</organism>
<proteinExistence type="predicted"/>
<dbReference type="RefSeq" id="WP_346092144.1">
    <property type="nucleotide sequence ID" value="NZ_BAAABY010000001.1"/>
</dbReference>
<name>A0ABN0ZAW9_9ACTN</name>
<dbReference type="Proteomes" id="UP001500909">
    <property type="component" value="Unassembled WGS sequence"/>
</dbReference>
<comment type="caution">
    <text evidence="2">The sequence shown here is derived from an EMBL/GenBank/DDBJ whole genome shotgun (WGS) entry which is preliminary data.</text>
</comment>
<dbReference type="Gene3D" id="3.90.1150.10">
    <property type="entry name" value="Aspartate Aminotransferase, domain 1"/>
    <property type="match status" value="1"/>
</dbReference>
<keyword evidence="2" id="KW-0808">Transferase</keyword>
<reference evidence="2 3" key="1">
    <citation type="journal article" date="2019" name="Int. J. Syst. Evol. Microbiol.">
        <title>The Global Catalogue of Microorganisms (GCM) 10K type strain sequencing project: providing services to taxonomists for standard genome sequencing and annotation.</title>
        <authorList>
            <consortium name="The Broad Institute Genomics Platform"/>
            <consortium name="The Broad Institute Genome Sequencing Center for Infectious Disease"/>
            <person name="Wu L."/>
            <person name="Ma J."/>
        </authorList>
    </citation>
    <scope>NUCLEOTIDE SEQUENCE [LARGE SCALE GENOMIC DNA]</scope>
    <source>
        <strain evidence="2 3">JCM 4805</strain>
    </source>
</reference>
<evidence type="ECO:0000259" key="1">
    <source>
        <dbReference type="Pfam" id="PF00266"/>
    </source>
</evidence>
<dbReference type="PANTHER" id="PTHR43586:SF21">
    <property type="entry name" value="PYRIDOXAL PHOSPHATE (PLP)-DEPENDENT ASPARTATE AMINOTRANSFERASE SUPERFAMILY"/>
    <property type="match status" value="1"/>
</dbReference>
<dbReference type="InterPro" id="IPR015424">
    <property type="entry name" value="PyrdxlP-dep_Trfase"/>
</dbReference>
<accession>A0ABN0ZAW9</accession>
<dbReference type="InterPro" id="IPR015421">
    <property type="entry name" value="PyrdxlP-dep_Trfase_major"/>
</dbReference>
<dbReference type="InterPro" id="IPR015422">
    <property type="entry name" value="PyrdxlP-dep_Trfase_small"/>
</dbReference>